<reference evidence="1 2" key="1">
    <citation type="submission" date="2024-10" db="EMBL/GenBank/DDBJ databases">
        <title>The Natural Products Discovery Center: Release of the First 8490 Sequenced Strains for Exploring Actinobacteria Biosynthetic Diversity.</title>
        <authorList>
            <person name="Kalkreuter E."/>
            <person name="Kautsar S.A."/>
            <person name="Yang D."/>
            <person name="Bader C.D."/>
            <person name="Teijaro C.N."/>
            <person name="Fluegel L."/>
            <person name="Davis C.M."/>
            <person name="Simpson J.R."/>
            <person name="Lauterbach L."/>
            <person name="Steele A.D."/>
            <person name="Gui C."/>
            <person name="Meng S."/>
            <person name="Li G."/>
            <person name="Viehrig K."/>
            <person name="Ye F."/>
            <person name="Su P."/>
            <person name="Kiefer A.F."/>
            <person name="Nichols A."/>
            <person name="Cepeda A.J."/>
            <person name="Yan W."/>
            <person name="Fan B."/>
            <person name="Jiang Y."/>
            <person name="Adhikari A."/>
            <person name="Zheng C.-J."/>
            <person name="Schuster L."/>
            <person name="Cowan T.M."/>
            <person name="Smanski M.J."/>
            <person name="Chevrette M.G."/>
            <person name="De Carvalho L.P.S."/>
            <person name="Shen B."/>
        </authorList>
    </citation>
    <scope>NUCLEOTIDE SEQUENCE [LARGE SCALE GENOMIC DNA]</scope>
    <source>
        <strain evidence="1 2">NPDC050545</strain>
    </source>
</reference>
<name>A0ABW7YJ69_9ACTN</name>
<dbReference type="EMBL" id="JBITGY010000001">
    <property type="protein sequence ID" value="MFI6495946.1"/>
    <property type="molecule type" value="Genomic_DNA"/>
</dbReference>
<dbReference type="RefSeq" id="WP_397077761.1">
    <property type="nucleotide sequence ID" value="NZ_JBITGY010000001.1"/>
</dbReference>
<accession>A0ABW7YJ69</accession>
<organism evidence="1 2">
    <name type="scientific">Nonomuraea typhae</name>
    <dbReference type="NCBI Taxonomy" id="2603600"/>
    <lineage>
        <taxon>Bacteria</taxon>
        <taxon>Bacillati</taxon>
        <taxon>Actinomycetota</taxon>
        <taxon>Actinomycetes</taxon>
        <taxon>Streptosporangiales</taxon>
        <taxon>Streptosporangiaceae</taxon>
        <taxon>Nonomuraea</taxon>
    </lineage>
</organism>
<proteinExistence type="predicted"/>
<evidence type="ECO:0000313" key="2">
    <source>
        <dbReference type="Proteomes" id="UP001612741"/>
    </source>
</evidence>
<sequence>MSQNWQYLPANNQPGAVATGGGGGWYTGARDQMDFKRMGYAAQIPSAQYPDGYLGTINSRREDRVLNALKQKLGDRSYQRGVHKGEKVDASEYFWPADFNPATGLEHQLRGKKWTAKGTPEERLAHGGKNAIASPQELGRLAEKYGVSAYDPAARKETDPNFAKHMRGYLPPWR</sequence>
<gene>
    <name evidence="1" type="ORF">ACIBG2_01095</name>
</gene>
<keyword evidence="2" id="KW-1185">Reference proteome</keyword>
<protein>
    <submittedName>
        <fullName evidence="1">Uncharacterized protein</fullName>
    </submittedName>
</protein>
<comment type="caution">
    <text evidence="1">The sequence shown here is derived from an EMBL/GenBank/DDBJ whole genome shotgun (WGS) entry which is preliminary data.</text>
</comment>
<evidence type="ECO:0000313" key="1">
    <source>
        <dbReference type="EMBL" id="MFI6495946.1"/>
    </source>
</evidence>
<dbReference type="Proteomes" id="UP001612741">
    <property type="component" value="Unassembled WGS sequence"/>
</dbReference>